<dbReference type="Proteomes" id="UP000654918">
    <property type="component" value="Unassembled WGS sequence"/>
</dbReference>
<accession>A0A8H6K9U7</accession>
<dbReference type="EMBL" id="WIGO01000133">
    <property type="protein sequence ID" value="KAF6827727.1"/>
    <property type="molecule type" value="Genomic_DNA"/>
</dbReference>
<evidence type="ECO:0000313" key="1">
    <source>
        <dbReference type="EMBL" id="KAF6827727.1"/>
    </source>
</evidence>
<sequence>MSAAVTGHYAEAGAEVEELAFAQDKEPVVAQLDFATEVLLQRRVVLAAPSSGVPELAEAGGIDDGVGPAEAVEEIPDIVDFGVEANYECEAQNEYELSGRI</sequence>
<name>A0A8H6K9U7_9PEZI</name>
<comment type="caution">
    <text evidence="1">The sequence shown here is derived from an EMBL/GenBank/DDBJ whole genome shotgun (WGS) entry which is preliminary data.</text>
</comment>
<organism evidence="1 2">
    <name type="scientific">Colletotrichum plurivorum</name>
    <dbReference type="NCBI Taxonomy" id="2175906"/>
    <lineage>
        <taxon>Eukaryota</taxon>
        <taxon>Fungi</taxon>
        <taxon>Dikarya</taxon>
        <taxon>Ascomycota</taxon>
        <taxon>Pezizomycotina</taxon>
        <taxon>Sordariomycetes</taxon>
        <taxon>Hypocreomycetidae</taxon>
        <taxon>Glomerellales</taxon>
        <taxon>Glomerellaceae</taxon>
        <taxon>Colletotrichum</taxon>
        <taxon>Colletotrichum orchidearum species complex</taxon>
    </lineage>
</organism>
<dbReference type="AlphaFoldDB" id="A0A8H6K9U7"/>
<gene>
    <name evidence="1" type="ORF">CPLU01_08932</name>
</gene>
<protein>
    <submittedName>
        <fullName evidence="1">Uncharacterized protein</fullName>
    </submittedName>
</protein>
<keyword evidence="2" id="KW-1185">Reference proteome</keyword>
<evidence type="ECO:0000313" key="2">
    <source>
        <dbReference type="Proteomes" id="UP000654918"/>
    </source>
</evidence>
<reference evidence="1" key="1">
    <citation type="journal article" date="2020" name="Phytopathology">
        <title>Genome Sequence Resources of Colletotrichum truncatum, C. plurivorum, C. musicola, and C. sojae: Four Species Pathogenic to Soybean (Glycine max).</title>
        <authorList>
            <person name="Rogerio F."/>
            <person name="Boufleur T.R."/>
            <person name="Ciampi-Guillardi M."/>
            <person name="Sukno S.A."/>
            <person name="Thon M.R."/>
            <person name="Massola Junior N.S."/>
            <person name="Baroncelli R."/>
        </authorList>
    </citation>
    <scope>NUCLEOTIDE SEQUENCE</scope>
    <source>
        <strain evidence="1">LFN00145</strain>
    </source>
</reference>
<proteinExistence type="predicted"/>